<dbReference type="InterPro" id="IPR016830">
    <property type="entry name" value="UbiT"/>
</dbReference>
<dbReference type="RefSeq" id="WP_338437147.1">
    <property type="nucleotide sequence ID" value="NZ_JAUYVH010000007.1"/>
</dbReference>
<feature type="domain" description="SCP2" evidence="2">
    <location>
        <begin position="43"/>
        <end position="128"/>
    </location>
</feature>
<evidence type="ECO:0000313" key="3">
    <source>
        <dbReference type="EMBL" id="MDQ9171212.1"/>
    </source>
</evidence>
<evidence type="ECO:0000259" key="2">
    <source>
        <dbReference type="Pfam" id="PF02036"/>
    </source>
</evidence>
<keyword evidence="1" id="KW-0831">Ubiquinone biosynthesis</keyword>
<protein>
    <recommendedName>
        <fullName evidence="1">Ubiquinone biosynthesis accessory factor UbiT</fullName>
    </recommendedName>
</protein>
<dbReference type="HAMAP" id="MF_02231">
    <property type="entry name" value="UbiT"/>
    <property type="match status" value="1"/>
</dbReference>
<dbReference type="Proteomes" id="UP001225596">
    <property type="component" value="Unassembled WGS sequence"/>
</dbReference>
<gene>
    <name evidence="1" type="primary">ubiT</name>
    <name evidence="3" type="ORF">Q8A64_12430</name>
</gene>
<evidence type="ECO:0000256" key="1">
    <source>
        <dbReference type="HAMAP-Rule" id="MF_02231"/>
    </source>
</evidence>
<dbReference type="Gene3D" id="3.30.1050.10">
    <property type="entry name" value="SCP2 sterol-binding domain"/>
    <property type="match status" value="1"/>
</dbReference>
<dbReference type="SUPFAM" id="SSF55718">
    <property type="entry name" value="SCP-like"/>
    <property type="match status" value="1"/>
</dbReference>
<comment type="similarity">
    <text evidence="1">Belongs to the UbiT family.</text>
</comment>
<dbReference type="EMBL" id="JAUYVH010000007">
    <property type="protein sequence ID" value="MDQ9171212.1"/>
    <property type="molecule type" value="Genomic_DNA"/>
</dbReference>
<dbReference type="InterPro" id="IPR003033">
    <property type="entry name" value="SCP2_sterol-bd_dom"/>
</dbReference>
<proteinExistence type="inferred from homology"/>
<reference evidence="3 4" key="1">
    <citation type="submission" date="2023-08" db="EMBL/GenBank/DDBJ databases">
        <title>Oxalobacteraceae gen .nov., isolated from river sludge outside the plant.</title>
        <authorList>
            <person name="Zhao S.Y."/>
        </authorList>
    </citation>
    <scope>NUCLEOTIDE SEQUENCE [LARGE SCALE GENOMIC DNA]</scope>
    <source>
        <strain evidence="3 4">R-40</strain>
    </source>
</reference>
<name>A0ABU1BQB7_9BURK</name>
<comment type="pathway">
    <text evidence="1">Cofactor biosynthesis; ubiquinone biosynthesis.</text>
</comment>
<organism evidence="3 4">
    <name type="scientific">Keguizhuia sedimenti</name>
    <dbReference type="NCBI Taxonomy" id="3064264"/>
    <lineage>
        <taxon>Bacteria</taxon>
        <taxon>Pseudomonadati</taxon>
        <taxon>Pseudomonadota</taxon>
        <taxon>Betaproteobacteria</taxon>
        <taxon>Burkholderiales</taxon>
        <taxon>Oxalobacteraceae</taxon>
        <taxon>Keguizhuia</taxon>
    </lineage>
</organism>
<comment type="function">
    <text evidence="1">Required for O(2)-independent ubiquinone (coenzyme Q) biosynthesis. Likely functions as an accessory factor.</text>
</comment>
<keyword evidence="4" id="KW-1185">Reference proteome</keyword>
<dbReference type="InterPro" id="IPR036527">
    <property type="entry name" value="SCP2_sterol-bd_dom_sf"/>
</dbReference>
<accession>A0ABU1BQB7</accession>
<comment type="caution">
    <text evidence="3">The sequence shown here is derived from an EMBL/GenBank/DDBJ whole genome shotgun (WGS) entry which is preliminary data.</text>
</comment>
<sequence length="166" mass="18770">MSNSAYHIPRPIGRLLSMLPAYPGSVLFAQGLNATLSKLLPDDLRVSLRNKKIRINATDAHIAFDFIWDGNRFAACNRQAHPDLTISASAYDFLRLAKRQEDPDTLFFSRRLLMEGDTELALAVKNSLDAVDMPIFPFEKLVPPKLLQSVRHKMEQAGRRTRSADY</sequence>
<dbReference type="Pfam" id="PF02036">
    <property type="entry name" value="SCP2"/>
    <property type="match status" value="1"/>
</dbReference>
<evidence type="ECO:0000313" key="4">
    <source>
        <dbReference type="Proteomes" id="UP001225596"/>
    </source>
</evidence>